<proteinExistence type="predicted"/>
<gene>
    <name evidence="2" type="ORF">KHLLAP_LOCUS5330</name>
</gene>
<evidence type="ECO:0000256" key="1">
    <source>
        <dbReference type="SAM" id="SignalP"/>
    </source>
</evidence>
<accession>A0AAI8YHJ7</accession>
<keyword evidence="3" id="KW-1185">Reference proteome</keyword>
<evidence type="ECO:0000313" key="3">
    <source>
        <dbReference type="Proteomes" id="UP001295740"/>
    </source>
</evidence>
<evidence type="ECO:0000313" key="2">
    <source>
        <dbReference type="EMBL" id="CAJ2504862.1"/>
    </source>
</evidence>
<reference evidence="2" key="1">
    <citation type="submission" date="2023-10" db="EMBL/GenBank/DDBJ databases">
        <authorList>
            <person name="Hackl T."/>
        </authorList>
    </citation>
    <scope>NUCLEOTIDE SEQUENCE</scope>
</reference>
<feature type="chain" id="PRO_5042511807" evidence="1">
    <location>
        <begin position="20"/>
        <end position="154"/>
    </location>
</feature>
<dbReference type="Proteomes" id="UP001295740">
    <property type="component" value="Unassembled WGS sequence"/>
</dbReference>
<comment type="caution">
    <text evidence="2">The sequence shown here is derived from an EMBL/GenBank/DDBJ whole genome shotgun (WGS) entry which is preliminary data.</text>
</comment>
<dbReference type="AlphaFoldDB" id="A0AAI8YHJ7"/>
<protein>
    <submittedName>
        <fullName evidence="2">Uu.00g122560.m01.CDS01</fullName>
    </submittedName>
</protein>
<sequence length="154" mass="16451">MYASTTVASFLALAGLSVAAPVTDNSNAAAAKRFAGGWCTLHIHEVAKGGDNNGHKAQITIYDANGFQMWTDEQSNDDGNVIIFKSQNLPKELDVSVNFPADKGKDEVSFIYGDTTFGSGKAKSQNAHCKVGQWDLTSTFSDRSTLDMDGGFTC</sequence>
<name>A0AAI8YHJ7_9PEZI</name>
<dbReference type="EMBL" id="CAUWAG010000007">
    <property type="protein sequence ID" value="CAJ2504862.1"/>
    <property type="molecule type" value="Genomic_DNA"/>
</dbReference>
<feature type="signal peptide" evidence="1">
    <location>
        <begin position="1"/>
        <end position="19"/>
    </location>
</feature>
<keyword evidence="1" id="KW-0732">Signal</keyword>
<organism evidence="2 3">
    <name type="scientific">Anthostomella pinea</name>
    <dbReference type="NCBI Taxonomy" id="933095"/>
    <lineage>
        <taxon>Eukaryota</taxon>
        <taxon>Fungi</taxon>
        <taxon>Dikarya</taxon>
        <taxon>Ascomycota</taxon>
        <taxon>Pezizomycotina</taxon>
        <taxon>Sordariomycetes</taxon>
        <taxon>Xylariomycetidae</taxon>
        <taxon>Xylariales</taxon>
        <taxon>Xylariaceae</taxon>
        <taxon>Anthostomella</taxon>
    </lineage>
</organism>